<protein>
    <submittedName>
        <fullName evidence="1">Uncharacterized protein</fullName>
    </submittedName>
</protein>
<name>A0A3P8F1S1_9TREM</name>
<keyword evidence="2" id="KW-1185">Reference proteome</keyword>
<evidence type="ECO:0000313" key="1">
    <source>
        <dbReference type="EMBL" id="VDP70107.1"/>
    </source>
</evidence>
<organism evidence="1 2">
    <name type="scientific">Schistosoma mattheei</name>
    <dbReference type="NCBI Taxonomy" id="31246"/>
    <lineage>
        <taxon>Eukaryota</taxon>
        <taxon>Metazoa</taxon>
        <taxon>Spiralia</taxon>
        <taxon>Lophotrochozoa</taxon>
        <taxon>Platyhelminthes</taxon>
        <taxon>Trematoda</taxon>
        <taxon>Digenea</taxon>
        <taxon>Strigeidida</taxon>
        <taxon>Schistosomatoidea</taxon>
        <taxon>Schistosomatidae</taxon>
        <taxon>Schistosoma</taxon>
    </lineage>
</organism>
<proteinExistence type="predicted"/>
<reference evidence="1 2" key="1">
    <citation type="submission" date="2018-11" db="EMBL/GenBank/DDBJ databases">
        <authorList>
            <consortium name="Pathogen Informatics"/>
        </authorList>
    </citation>
    <scope>NUCLEOTIDE SEQUENCE [LARGE SCALE GENOMIC DNA]</scope>
    <source>
        <strain>Denwood</strain>
        <strain evidence="2">Zambia</strain>
    </source>
</reference>
<dbReference type="AlphaFoldDB" id="A0A3P8F1S1"/>
<accession>A0A3P8F1S1</accession>
<sequence>MSGHNSSCQSPSFIIGSIVKQCPGFMTPTALLPASIDLTKHL</sequence>
<dbReference type="Proteomes" id="UP000269396">
    <property type="component" value="Unassembled WGS sequence"/>
</dbReference>
<evidence type="ECO:0000313" key="2">
    <source>
        <dbReference type="Proteomes" id="UP000269396"/>
    </source>
</evidence>
<dbReference type="EMBL" id="UZAL01036595">
    <property type="protein sequence ID" value="VDP70107.1"/>
    <property type="molecule type" value="Genomic_DNA"/>
</dbReference>
<gene>
    <name evidence="1" type="ORF">SMTD_LOCUS16000</name>
</gene>